<evidence type="ECO:0000313" key="2">
    <source>
        <dbReference type="Proteomes" id="UP001330184"/>
    </source>
</evidence>
<organism evidence="1 2">
    <name type="scientific">Flagellimonas marinaquae</name>
    <dbReference type="NCBI Taxonomy" id="254955"/>
    <lineage>
        <taxon>Bacteria</taxon>
        <taxon>Pseudomonadati</taxon>
        <taxon>Bacteroidota</taxon>
        <taxon>Flavobacteriia</taxon>
        <taxon>Flavobacteriales</taxon>
        <taxon>Flavobacteriaceae</taxon>
        <taxon>Flagellimonas</taxon>
    </lineage>
</organism>
<dbReference type="RefSeq" id="WP_338196643.1">
    <property type="nucleotide sequence ID" value="NZ_AP027268.1"/>
</dbReference>
<accession>A0AA48HEA6</accession>
<dbReference type="Proteomes" id="UP001330184">
    <property type="component" value="Chromosome"/>
</dbReference>
<reference evidence="1 2" key="1">
    <citation type="submission" date="2023-01" db="EMBL/GenBank/DDBJ databases">
        <title>Complete genome sequence of Muricauda aquimarina strain IFOP_LL357.</title>
        <authorList>
            <person name="Gajardo G."/>
            <person name="Ueki S."/>
            <person name="Maruyama F."/>
        </authorList>
    </citation>
    <scope>NUCLEOTIDE SEQUENCE [LARGE SCALE GENOMIC DNA]</scope>
    <source>
        <strain evidence="1 2">IFOP_LL357</strain>
    </source>
</reference>
<dbReference type="EMBL" id="AP027268">
    <property type="protein sequence ID" value="BDW91853.1"/>
    <property type="molecule type" value="Genomic_DNA"/>
</dbReference>
<name>A0AA48HEA6_9FLAO</name>
<sequence length="111" mass="12224">MKKIPNLFSVLLILGLLLFGTTKLTSKTKNEAAVLSKKAIKVDGGFGYQIFSGKKLLVQQEFMPSVQGKVPFRSAKDALKVATLVMDKINAGTQPIIKKEELTQLNLFKLD</sequence>
<dbReference type="InterPro" id="IPR032593">
    <property type="entry name" value="DUF4907"/>
</dbReference>
<evidence type="ECO:0000313" key="1">
    <source>
        <dbReference type="EMBL" id="BDW91853.1"/>
    </source>
</evidence>
<gene>
    <name evidence="1" type="ORF">MACH07_06850</name>
</gene>
<protein>
    <recommendedName>
        <fullName evidence="3">DUF4907 domain-containing protein</fullName>
    </recommendedName>
</protein>
<dbReference type="AlphaFoldDB" id="A0AA48HEA6"/>
<keyword evidence="2" id="KW-1185">Reference proteome</keyword>
<dbReference type="Pfam" id="PF16250">
    <property type="entry name" value="DUF4907"/>
    <property type="match status" value="1"/>
</dbReference>
<evidence type="ECO:0008006" key="3">
    <source>
        <dbReference type="Google" id="ProtNLM"/>
    </source>
</evidence>
<proteinExistence type="predicted"/>